<keyword evidence="2" id="KW-1185">Reference proteome</keyword>
<evidence type="ECO:0000313" key="2">
    <source>
        <dbReference type="Proteomes" id="UP000316096"/>
    </source>
</evidence>
<comment type="caution">
    <text evidence="1">The sequence shown here is derived from an EMBL/GenBank/DDBJ whole genome shotgun (WGS) entry which is preliminary data.</text>
</comment>
<gene>
    <name evidence="1" type="ORF">FB559_0828</name>
</gene>
<organism evidence="1 2">
    <name type="scientific">Actinoallomurus bryophytorum</name>
    <dbReference type="NCBI Taxonomy" id="1490222"/>
    <lineage>
        <taxon>Bacteria</taxon>
        <taxon>Bacillati</taxon>
        <taxon>Actinomycetota</taxon>
        <taxon>Actinomycetes</taxon>
        <taxon>Streptosporangiales</taxon>
        <taxon>Thermomonosporaceae</taxon>
        <taxon>Actinoallomurus</taxon>
    </lineage>
</organism>
<accession>A0A543CE06</accession>
<reference evidence="1 2" key="1">
    <citation type="submission" date="2019-06" db="EMBL/GenBank/DDBJ databases">
        <title>Sequencing the genomes of 1000 actinobacteria strains.</title>
        <authorList>
            <person name="Klenk H.-P."/>
        </authorList>
    </citation>
    <scope>NUCLEOTIDE SEQUENCE [LARGE SCALE GENOMIC DNA]</scope>
    <source>
        <strain evidence="1 2">DSM 102200</strain>
    </source>
</reference>
<name>A0A543CE06_9ACTN</name>
<dbReference type="AlphaFoldDB" id="A0A543CE06"/>
<protein>
    <submittedName>
        <fullName evidence="1">Uncharacterized protein</fullName>
    </submittedName>
</protein>
<evidence type="ECO:0000313" key="1">
    <source>
        <dbReference type="EMBL" id="TQL95325.1"/>
    </source>
</evidence>
<dbReference type="EMBL" id="VFOZ01000001">
    <property type="protein sequence ID" value="TQL95325.1"/>
    <property type="molecule type" value="Genomic_DNA"/>
</dbReference>
<proteinExistence type="predicted"/>
<dbReference type="Proteomes" id="UP000316096">
    <property type="component" value="Unassembled WGS sequence"/>
</dbReference>
<sequence length="132" mass="14370">MTDKAASHPRRRIVRDDDETFGGVLTPCDMCLEVGELVTLDGRPPQVLRVGECPQCHGSGHVHIDCEEHEVDEIVRGLPPTRRQIAVRRMVAGAGMCADCFGVGAVAHVECDTDRAPIRYVEAPCPKCAEAH</sequence>